<feature type="transmembrane region" description="Helical" evidence="8">
    <location>
        <begin position="129"/>
        <end position="149"/>
    </location>
</feature>
<dbReference type="RefSeq" id="WP_011140536.1">
    <property type="nucleotide sequence ID" value="NC_005125.1"/>
</dbReference>
<dbReference type="Pfam" id="PF03824">
    <property type="entry name" value="NicO"/>
    <property type="match status" value="1"/>
</dbReference>
<comment type="subcellular location">
    <subcellularLocation>
        <location evidence="8">Cell membrane</location>
        <topology evidence="8">Multi-pass membrane protein</topology>
    </subcellularLocation>
    <subcellularLocation>
        <location evidence="1">Endomembrane system</location>
        <topology evidence="1">Multi-pass membrane protein</topology>
    </subcellularLocation>
</comment>
<evidence type="ECO:0000256" key="2">
    <source>
        <dbReference type="ARBA" id="ARBA00010892"/>
    </source>
</evidence>
<dbReference type="Proteomes" id="UP000000557">
    <property type="component" value="Chromosome"/>
</dbReference>
<keyword evidence="4" id="KW-0533">Nickel</keyword>
<feature type="transmembrane region" description="Helical" evidence="8">
    <location>
        <begin position="101"/>
        <end position="123"/>
    </location>
</feature>
<keyword evidence="3 8" id="KW-0813">Transport</keyword>
<dbReference type="PANTHER" id="PTHR31611">
    <property type="entry name" value="HIGH-AFFINITY NICKEL TRANSPORT PROTEIN NIC1"/>
    <property type="match status" value="1"/>
</dbReference>
<dbReference type="PATRIC" id="fig|251221.4.peg.543"/>
<name>Q7NN80_GLOVI</name>
<dbReference type="OrthoDB" id="9776706at2"/>
<evidence type="ECO:0000256" key="7">
    <source>
        <dbReference type="ARBA" id="ARBA00023136"/>
    </source>
</evidence>
<dbReference type="TCDB" id="2.A.52.2.6">
    <property type="family name" value="the ni(2+)-co(2+) transporter (nicot) family"/>
</dbReference>
<protein>
    <recommendedName>
        <fullName evidence="8">Nickel/cobalt efflux system</fullName>
    </recommendedName>
</protein>
<evidence type="ECO:0000256" key="4">
    <source>
        <dbReference type="ARBA" id="ARBA00022596"/>
    </source>
</evidence>
<evidence type="ECO:0000256" key="1">
    <source>
        <dbReference type="ARBA" id="ARBA00004127"/>
    </source>
</evidence>
<reference evidence="9 10" key="2">
    <citation type="journal article" date="2003" name="DNA Res.">
        <title>Complete genome structure of Gloeobacter violaceus PCC 7421, a cyanobacterium that lacks thylakoids (supplement).</title>
        <authorList>
            <person name="Nakamura Y."/>
            <person name="Kaneko T."/>
            <person name="Sato S."/>
            <person name="Mimuro M."/>
            <person name="Miyashita H."/>
            <person name="Tsuchiya T."/>
            <person name="Sasamoto S."/>
            <person name="Watanabe A."/>
            <person name="Kawashima K."/>
            <person name="Kishida Y."/>
            <person name="Kiyokawa C."/>
            <person name="Kohara M."/>
            <person name="Matsumoto M."/>
            <person name="Matsuno A."/>
            <person name="Nakazaki N."/>
            <person name="Shimpo S."/>
            <person name="Takeuchi C."/>
            <person name="Yamada M."/>
            <person name="Tabata S."/>
        </authorList>
    </citation>
    <scope>NUCLEOTIDE SEQUENCE [LARGE SCALE GENOMIC DNA]</scope>
    <source>
        <strain evidence="10">ATCC 29082 / PCC 7421</strain>
    </source>
</reference>
<dbReference type="AlphaFoldDB" id="Q7NN80"/>
<feature type="transmembrane region" description="Helical" evidence="8">
    <location>
        <begin position="170"/>
        <end position="189"/>
    </location>
</feature>
<dbReference type="GO" id="GO:0005886">
    <property type="term" value="C:plasma membrane"/>
    <property type="evidence" value="ECO:0007669"/>
    <property type="project" value="UniProtKB-SubCell"/>
</dbReference>
<feature type="transmembrane region" description="Helical" evidence="8">
    <location>
        <begin position="195"/>
        <end position="214"/>
    </location>
</feature>
<evidence type="ECO:0000256" key="5">
    <source>
        <dbReference type="ARBA" id="ARBA00022692"/>
    </source>
</evidence>
<dbReference type="PANTHER" id="PTHR31611:SF0">
    <property type="entry name" value="HIGH-AFFINITY NICKEL TRANSPORT PROTEIN NIC1"/>
    <property type="match status" value="1"/>
</dbReference>
<comment type="similarity">
    <text evidence="2 8">Belongs to the NiCoT transporter (TC 2.A.52) family.</text>
</comment>
<sequence>MEESFLFLALVLGMRHGMDADHLAAIDGLARVHPGPWNGLLFALGHGAVVTLLAVGVGGAVAAVAGGWSPWLLIALGALNLWRLANPHPVRVPRLVTTGPLLLGVLLAAGFETASQLSALALSNRADPLLLGTAFSLGMILVDGTDGYLASRVQRASASGGRRTRIASRALGVAVVVFSFGLGGAQLLGFDFEPYSLAAGGGLFALLVALRLWSVEKPALDESK</sequence>
<dbReference type="InterPro" id="IPR004688">
    <property type="entry name" value="Ni/Co_transpt"/>
</dbReference>
<dbReference type="HOGENOM" id="CLU_090283_0_0_3"/>
<dbReference type="eggNOG" id="COG3376">
    <property type="taxonomic scope" value="Bacteria"/>
</dbReference>
<evidence type="ECO:0000256" key="3">
    <source>
        <dbReference type="ARBA" id="ARBA00022448"/>
    </source>
</evidence>
<keyword evidence="5 8" id="KW-0812">Transmembrane</keyword>
<evidence type="ECO:0000313" key="10">
    <source>
        <dbReference type="Proteomes" id="UP000000557"/>
    </source>
</evidence>
<evidence type="ECO:0000256" key="6">
    <source>
        <dbReference type="ARBA" id="ARBA00022989"/>
    </source>
</evidence>
<dbReference type="KEGG" id="gvi:glr0533"/>
<organism evidence="9 10">
    <name type="scientific">Gloeobacter violaceus (strain ATCC 29082 / PCC 7421)</name>
    <dbReference type="NCBI Taxonomy" id="251221"/>
    <lineage>
        <taxon>Bacteria</taxon>
        <taxon>Bacillati</taxon>
        <taxon>Cyanobacteriota</taxon>
        <taxon>Cyanophyceae</taxon>
        <taxon>Gloeobacterales</taxon>
        <taxon>Gloeobacteraceae</taxon>
        <taxon>Gloeobacter</taxon>
    </lineage>
</organism>
<dbReference type="GO" id="GO:0015099">
    <property type="term" value="F:nickel cation transmembrane transporter activity"/>
    <property type="evidence" value="ECO:0007669"/>
    <property type="project" value="UniProtKB-UniRule"/>
</dbReference>
<evidence type="ECO:0000256" key="8">
    <source>
        <dbReference type="RuleBase" id="RU362101"/>
    </source>
</evidence>
<accession>Q7NN80</accession>
<dbReference type="EMBL" id="BA000045">
    <property type="protein sequence ID" value="BAC88474.1"/>
    <property type="molecule type" value="Genomic_DNA"/>
</dbReference>
<keyword evidence="7 8" id="KW-0472">Membrane</keyword>
<dbReference type="GO" id="GO:0012505">
    <property type="term" value="C:endomembrane system"/>
    <property type="evidence" value="ECO:0007669"/>
    <property type="project" value="UniProtKB-SubCell"/>
</dbReference>
<keyword evidence="10" id="KW-1185">Reference proteome</keyword>
<dbReference type="STRING" id="251221.gene:10758006"/>
<keyword evidence="6 8" id="KW-1133">Transmembrane helix</keyword>
<proteinExistence type="inferred from homology"/>
<dbReference type="InParanoid" id="Q7NN80"/>
<feature type="transmembrane region" description="Helical" evidence="8">
    <location>
        <begin position="48"/>
        <end position="81"/>
    </location>
</feature>
<reference evidence="9 10" key="1">
    <citation type="journal article" date="2003" name="DNA Res.">
        <title>Complete genome structure of Gloeobacter violaceus PCC 7421, a cyanobacterium that lacks thylakoids.</title>
        <authorList>
            <person name="Nakamura Y."/>
            <person name="Kaneko T."/>
            <person name="Sato S."/>
            <person name="Mimuro M."/>
            <person name="Miyashita H."/>
            <person name="Tsuchiya T."/>
            <person name="Sasamoto S."/>
            <person name="Watanabe A."/>
            <person name="Kawashima K."/>
            <person name="Kishida Y."/>
            <person name="Kiyokawa C."/>
            <person name="Kohara M."/>
            <person name="Matsumoto M."/>
            <person name="Matsuno A."/>
            <person name="Nakazaki N."/>
            <person name="Shimpo S."/>
            <person name="Takeuchi C."/>
            <person name="Yamada M."/>
            <person name="Tabata S."/>
        </authorList>
    </citation>
    <scope>NUCLEOTIDE SEQUENCE [LARGE SCALE GENOMIC DNA]</scope>
    <source>
        <strain evidence="10">ATCC 29082 / PCC 7421</strain>
    </source>
</reference>
<gene>
    <name evidence="9" type="ordered locus">glr0533</name>
</gene>
<dbReference type="EnsemblBacteria" id="BAC88474">
    <property type="protein sequence ID" value="BAC88474"/>
    <property type="gene ID" value="BAC88474"/>
</dbReference>
<evidence type="ECO:0000313" key="9">
    <source>
        <dbReference type="EMBL" id="BAC88474.1"/>
    </source>
</evidence>
<dbReference type="InterPro" id="IPR011541">
    <property type="entry name" value="Ni/Co_transpt_high_affinity"/>
</dbReference>